<evidence type="ECO:0000313" key="2">
    <source>
        <dbReference type="EMBL" id="PAV11887.1"/>
    </source>
</evidence>
<keyword evidence="1" id="KW-0472">Membrane</keyword>
<accession>A0A2A2HR50</accession>
<proteinExistence type="predicted"/>
<evidence type="ECO:0000256" key="1">
    <source>
        <dbReference type="SAM" id="Phobius"/>
    </source>
</evidence>
<dbReference type="Proteomes" id="UP000218164">
    <property type="component" value="Unassembled WGS sequence"/>
</dbReference>
<keyword evidence="1" id="KW-1133">Transmembrane helix</keyword>
<feature type="transmembrane region" description="Helical" evidence="1">
    <location>
        <begin position="14"/>
        <end position="36"/>
    </location>
</feature>
<name>A0A2A2HR50_9EURY</name>
<dbReference type="AlphaFoldDB" id="A0A2A2HR50"/>
<comment type="caution">
    <text evidence="2">The sequence shown here is derived from an EMBL/GenBank/DDBJ whole genome shotgun (WGS) entry which is preliminary data.</text>
</comment>
<evidence type="ECO:0000313" key="3">
    <source>
        <dbReference type="Proteomes" id="UP000218164"/>
    </source>
</evidence>
<gene>
    <name evidence="2" type="ORF">ASJ81_08770</name>
</gene>
<protein>
    <submittedName>
        <fullName evidence="2">Uncharacterized protein</fullName>
    </submittedName>
</protein>
<reference evidence="2 3" key="1">
    <citation type="journal article" date="2017" name="BMC Genomics">
        <title>Genomic analysis of methanogenic archaea reveals a shift towards energy conservation.</title>
        <authorList>
            <person name="Gilmore S.P."/>
            <person name="Henske J.K."/>
            <person name="Sexton J.A."/>
            <person name="Solomon K.V."/>
            <person name="Seppala S."/>
            <person name="Yoo J.I."/>
            <person name="Huyett L.M."/>
            <person name="Pressman A."/>
            <person name="Cogan J.Z."/>
            <person name="Kivenson V."/>
            <person name="Peng X."/>
            <person name="Tan Y."/>
            <person name="Valentine D.L."/>
            <person name="O'Malley M.A."/>
        </authorList>
    </citation>
    <scope>NUCLEOTIDE SEQUENCE [LARGE SCALE GENOMIC DNA]</scope>
    <source>
        <strain evidence="2 3">MC-15</strain>
    </source>
</reference>
<organism evidence="2 3">
    <name type="scientific">Methanosarcina spelaei</name>
    <dbReference type="NCBI Taxonomy" id="1036679"/>
    <lineage>
        <taxon>Archaea</taxon>
        <taxon>Methanobacteriati</taxon>
        <taxon>Methanobacteriota</taxon>
        <taxon>Stenosarchaea group</taxon>
        <taxon>Methanomicrobia</taxon>
        <taxon>Methanosarcinales</taxon>
        <taxon>Methanosarcinaceae</taxon>
        <taxon>Methanosarcina</taxon>
    </lineage>
</organism>
<sequence>MFDGGINIRNYQKILIFLGILILILLNYFVVFPYLLVGSPEPLFYIYNDDLQNHEVTVEVFDSHNESIFKGTYELAPDEHIAQPKSLWLLLRWSMPWSKGKYTYFAEGEYEFKVILDGETTDTCRTLPHAWSSVVIDIDKTNNSDSSMRIRVITV</sequence>
<keyword evidence="3" id="KW-1185">Reference proteome</keyword>
<keyword evidence="1" id="KW-0812">Transmembrane</keyword>
<dbReference type="OrthoDB" id="129714at2157"/>
<dbReference type="RefSeq" id="WP_095645200.1">
    <property type="nucleotide sequence ID" value="NZ_LMVP01000423.1"/>
</dbReference>
<dbReference type="EMBL" id="LMVP01000423">
    <property type="protein sequence ID" value="PAV11887.1"/>
    <property type="molecule type" value="Genomic_DNA"/>
</dbReference>